<keyword evidence="5 7" id="KW-1133">Transmembrane helix</keyword>
<evidence type="ECO:0000313" key="11">
    <source>
        <dbReference type="Proteomes" id="UP000234653"/>
    </source>
</evidence>
<dbReference type="AlphaFoldDB" id="A0A2K9HE20"/>
<name>A0A2K9HE20_9LACO</name>
<gene>
    <name evidence="10" type="ORF">LA20249_00650</name>
</gene>
<dbReference type="InterPro" id="IPR003439">
    <property type="entry name" value="ABC_transporter-like_ATP-bd"/>
</dbReference>
<feature type="domain" description="ABC transporter" evidence="8">
    <location>
        <begin position="320"/>
        <end position="531"/>
    </location>
</feature>
<evidence type="ECO:0000259" key="8">
    <source>
        <dbReference type="PROSITE" id="PS50893"/>
    </source>
</evidence>
<feature type="transmembrane region" description="Helical" evidence="7">
    <location>
        <begin position="45"/>
        <end position="66"/>
    </location>
</feature>
<comment type="subcellular location">
    <subcellularLocation>
        <location evidence="1">Cell membrane</location>
        <topology evidence="1">Multi-pass membrane protein</topology>
    </subcellularLocation>
</comment>
<dbReference type="GO" id="GO:0016887">
    <property type="term" value="F:ATP hydrolysis activity"/>
    <property type="evidence" value="ECO:0007669"/>
    <property type="project" value="InterPro"/>
</dbReference>
<dbReference type="SUPFAM" id="SSF90123">
    <property type="entry name" value="ABC transporter transmembrane region"/>
    <property type="match status" value="1"/>
</dbReference>
<evidence type="ECO:0000259" key="9">
    <source>
        <dbReference type="PROSITE" id="PS50929"/>
    </source>
</evidence>
<dbReference type="SUPFAM" id="SSF52540">
    <property type="entry name" value="P-loop containing nucleoside triphosphate hydrolases"/>
    <property type="match status" value="1"/>
</dbReference>
<sequence length="531" mass="60256">MKKFISKPLFLLAIVFSILAGLETPFNVMTYSYIFYLISHKSLNLVFPSMIIIILLYGVFCILGYLKSVVINKNIYSINNNIKYNYLTSKMFNVSPEDDDFESKNLSFFMNDLKLLENNYWRQIFRLLGGFITTCATLAYALYNNVYITLIFLLFMVLPSMAPKMFSKSIQKKTKIWSKRNQNLSSVVKDLLHGALLLKRYKSTLGFSGKLKGSISEMENSNAEMKNRISLSNNSISFLLYLCTYLPIGIGIYFTINGTINLAQFVAIQYSSSWILNGFSSIIQGWNTINSTKDIRNKIELLPEYKKDNDSGNDEIFKELEVNNVSFLYTSKKVFENISFKLLSGSKILIKGKSGIGKSTLLRMILGEKKPVFGEITVNNHQYNSDFAYNLFGVVGQSPIIFEDSIRMNITLGKRDSKDNEVIDALRKSGLEEFASKKGIDLKINENGHNLSGGQLKRIEIARALFFNRQVLLIDEGTASLDEETASEIHKSILSNKNISIIEVDHHISEDIKNLYSNVYELKNSGLVEQG</sequence>
<dbReference type="InterPro" id="IPR003593">
    <property type="entry name" value="AAA+_ATPase"/>
</dbReference>
<keyword evidence="2 7" id="KW-0812">Transmembrane</keyword>
<dbReference type="Pfam" id="PF00005">
    <property type="entry name" value="ABC_tran"/>
    <property type="match status" value="1"/>
</dbReference>
<dbReference type="InterPro" id="IPR017871">
    <property type="entry name" value="ABC_transporter-like_CS"/>
</dbReference>
<evidence type="ECO:0000256" key="3">
    <source>
        <dbReference type="ARBA" id="ARBA00022741"/>
    </source>
</evidence>
<proteinExistence type="predicted"/>
<keyword evidence="3" id="KW-0547">Nucleotide-binding</keyword>
<protein>
    <recommendedName>
        <fullName evidence="12">ABC transporter ATP-binding protein</fullName>
    </recommendedName>
</protein>
<dbReference type="GO" id="GO:0140359">
    <property type="term" value="F:ABC-type transporter activity"/>
    <property type="evidence" value="ECO:0007669"/>
    <property type="project" value="InterPro"/>
</dbReference>
<dbReference type="KEGG" id="lali:LA20249_00650"/>
<dbReference type="OrthoDB" id="1672195at2"/>
<evidence type="ECO:0000256" key="6">
    <source>
        <dbReference type="ARBA" id="ARBA00023136"/>
    </source>
</evidence>
<dbReference type="Gene3D" id="1.20.1560.10">
    <property type="entry name" value="ABC transporter type 1, transmembrane domain"/>
    <property type="match status" value="1"/>
</dbReference>
<evidence type="ECO:0008006" key="12">
    <source>
        <dbReference type="Google" id="ProtNLM"/>
    </source>
</evidence>
<dbReference type="RefSeq" id="WP_057737897.1">
    <property type="nucleotide sequence ID" value="NZ_AZDQ01000007.1"/>
</dbReference>
<evidence type="ECO:0000256" key="7">
    <source>
        <dbReference type="SAM" id="Phobius"/>
    </source>
</evidence>
<evidence type="ECO:0000256" key="5">
    <source>
        <dbReference type="ARBA" id="ARBA00022989"/>
    </source>
</evidence>
<feature type="transmembrane region" description="Helical" evidence="7">
    <location>
        <begin position="147"/>
        <end position="166"/>
    </location>
</feature>
<feature type="transmembrane region" description="Helical" evidence="7">
    <location>
        <begin position="124"/>
        <end position="141"/>
    </location>
</feature>
<keyword evidence="6 7" id="KW-0472">Membrane</keyword>
<evidence type="ECO:0000256" key="4">
    <source>
        <dbReference type="ARBA" id="ARBA00022840"/>
    </source>
</evidence>
<evidence type="ECO:0000313" key="10">
    <source>
        <dbReference type="EMBL" id="AUI70801.1"/>
    </source>
</evidence>
<dbReference type="PRINTS" id="PR01874">
    <property type="entry name" value="DNAREPAIRADA"/>
</dbReference>
<dbReference type="PROSITE" id="PS00211">
    <property type="entry name" value="ABC_TRANSPORTER_1"/>
    <property type="match status" value="1"/>
</dbReference>
<dbReference type="PANTHER" id="PTHR24221">
    <property type="entry name" value="ATP-BINDING CASSETTE SUB-FAMILY B"/>
    <property type="match status" value="1"/>
</dbReference>
<dbReference type="Gene3D" id="3.40.50.300">
    <property type="entry name" value="P-loop containing nucleotide triphosphate hydrolases"/>
    <property type="match status" value="1"/>
</dbReference>
<dbReference type="GO" id="GO:0005524">
    <property type="term" value="F:ATP binding"/>
    <property type="evidence" value="ECO:0007669"/>
    <property type="project" value="UniProtKB-KW"/>
</dbReference>
<dbReference type="InterPro" id="IPR027417">
    <property type="entry name" value="P-loop_NTPase"/>
</dbReference>
<evidence type="ECO:0000256" key="2">
    <source>
        <dbReference type="ARBA" id="ARBA00022692"/>
    </source>
</evidence>
<feature type="transmembrane region" description="Helical" evidence="7">
    <location>
        <begin position="236"/>
        <end position="256"/>
    </location>
</feature>
<dbReference type="GO" id="GO:0034040">
    <property type="term" value="F:ATPase-coupled lipid transmembrane transporter activity"/>
    <property type="evidence" value="ECO:0007669"/>
    <property type="project" value="TreeGrafter"/>
</dbReference>
<dbReference type="PANTHER" id="PTHR24221:SF654">
    <property type="entry name" value="ATP-BINDING CASSETTE SUB-FAMILY B MEMBER 6"/>
    <property type="match status" value="1"/>
</dbReference>
<accession>A0A2K9HE20</accession>
<dbReference type="InterPro" id="IPR036640">
    <property type="entry name" value="ABC1_TM_sf"/>
</dbReference>
<dbReference type="STRING" id="1423720.FC67_GL000216"/>
<dbReference type="SMART" id="SM00382">
    <property type="entry name" value="AAA"/>
    <property type="match status" value="1"/>
</dbReference>
<dbReference type="Pfam" id="PF00664">
    <property type="entry name" value="ABC_membrane"/>
    <property type="match status" value="1"/>
</dbReference>
<keyword evidence="4" id="KW-0067">ATP-binding</keyword>
<organism evidence="10 11">
    <name type="scientific">Companilactobacillus alimentarius DSM 20249</name>
    <dbReference type="NCBI Taxonomy" id="1423720"/>
    <lineage>
        <taxon>Bacteria</taxon>
        <taxon>Bacillati</taxon>
        <taxon>Bacillota</taxon>
        <taxon>Bacilli</taxon>
        <taxon>Lactobacillales</taxon>
        <taxon>Lactobacillaceae</taxon>
        <taxon>Companilactobacillus</taxon>
    </lineage>
</organism>
<dbReference type="Proteomes" id="UP000234653">
    <property type="component" value="Chromosome"/>
</dbReference>
<dbReference type="InterPro" id="IPR039421">
    <property type="entry name" value="Type_1_exporter"/>
</dbReference>
<keyword evidence="11" id="KW-1185">Reference proteome</keyword>
<dbReference type="EMBL" id="CP018867">
    <property type="protein sequence ID" value="AUI70801.1"/>
    <property type="molecule type" value="Genomic_DNA"/>
</dbReference>
<feature type="domain" description="ABC transmembrane type-1" evidence="9">
    <location>
        <begin position="11"/>
        <end position="291"/>
    </location>
</feature>
<dbReference type="PROSITE" id="PS50929">
    <property type="entry name" value="ABC_TM1F"/>
    <property type="match status" value="1"/>
</dbReference>
<dbReference type="PROSITE" id="PS50893">
    <property type="entry name" value="ABC_TRANSPORTER_2"/>
    <property type="match status" value="1"/>
</dbReference>
<reference evidence="10 11" key="1">
    <citation type="submission" date="2016-12" db="EMBL/GenBank/DDBJ databases">
        <title>The whole genome sequencing and assembly of Lactobacillus alimentarius DSM 20249T strain.</title>
        <authorList>
            <person name="Lee Y.-J."/>
            <person name="Yi H."/>
            <person name="Bahn Y.-S."/>
            <person name="Kim J.F."/>
            <person name="Lee D.-W."/>
        </authorList>
    </citation>
    <scope>NUCLEOTIDE SEQUENCE [LARGE SCALE GENOMIC DNA]</scope>
    <source>
        <strain evidence="10 11">DSM 20249</strain>
    </source>
</reference>
<evidence type="ECO:0000256" key="1">
    <source>
        <dbReference type="ARBA" id="ARBA00004651"/>
    </source>
</evidence>
<dbReference type="GO" id="GO:0005886">
    <property type="term" value="C:plasma membrane"/>
    <property type="evidence" value="ECO:0007669"/>
    <property type="project" value="UniProtKB-SubCell"/>
</dbReference>
<dbReference type="InterPro" id="IPR011527">
    <property type="entry name" value="ABC1_TM_dom"/>
</dbReference>